<accession>A0A7E4VZ83</accession>
<keyword evidence="2" id="KW-1185">Reference proteome</keyword>
<evidence type="ECO:0000313" key="3">
    <source>
        <dbReference type="WBParaSite" id="Pan_g4540.t1"/>
    </source>
</evidence>
<reference evidence="2" key="1">
    <citation type="journal article" date="2013" name="Genetics">
        <title>The draft genome and transcriptome of Panagrellus redivivus are shaped by the harsh demands of a free-living lifestyle.</title>
        <authorList>
            <person name="Srinivasan J."/>
            <person name="Dillman A.R."/>
            <person name="Macchietto M.G."/>
            <person name="Heikkinen L."/>
            <person name="Lakso M."/>
            <person name="Fracchia K.M."/>
            <person name="Antoshechkin I."/>
            <person name="Mortazavi A."/>
            <person name="Wong G."/>
            <person name="Sternberg P.W."/>
        </authorList>
    </citation>
    <scope>NUCLEOTIDE SEQUENCE [LARGE SCALE GENOMIC DNA]</scope>
    <source>
        <strain evidence="2">MT8872</strain>
    </source>
</reference>
<feature type="compositionally biased region" description="Polar residues" evidence="1">
    <location>
        <begin position="170"/>
        <end position="182"/>
    </location>
</feature>
<protein>
    <submittedName>
        <fullName evidence="3">HTH OST-type domain-containing protein</fullName>
    </submittedName>
</protein>
<feature type="region of interest" description="Disordered" evidence="1">
    <location>
        <begin position="170"/>
        <end position="255"/>
    </location>
</feature>
<reference evidence="3" key="2">
    <citation type="submission" date="2020-10" db="UniProtKB">
        <authorList>
            <consortium name="WormBaseParasite"/>
        </authorList>
    </citation>
    <scope>IDENTIFICATION</scope>
</reference>
<dbReference type="Proteomes" id="UP000492821">
    <property type="component" value="Unassembled WGS sequence"/>
</dbReference>
<dbReference type="AlphaFoldDB" id="A0A7E4VZ83"/>
<evidence type="ECO:0000256" key="1">
    <source>
        <dbReference type="SAM" id="MobiDB-lite"/>
    </source>
</evidence>
<name>A0A7E4VZ83_PANRE</name>
<feature type="compositionally biased region" description="Basic and acidic residues" evidence="1">
    <location>
        <begin position="226"/>
        <end position="249"/>
    </location>
</feature>
<feature type="compositionally biased region" description="Polar residues" evidence="1">
    <location>
        <begin position="209"/>
        <end position="222"/>
    </location>
</feature>
<organism evidence="2 3">
    <name type="scientific">Panagrellus redivivus</name>
    <name type="common">Microworm</name>
    <dbReference type="NCBI Taxonomy" id="6233"/>
    <lineage>
        <taxon>Eukaryota</taxon>
        <taxon>Metazoa</taxon>
        <taxon>Ecdysozoa</taxon>
        <taxon>Nematoda</taxon>
        <taxon>Chromadorea</taxon>
        <taxon>Rhabditida</taxon>
        <taxon>Tylenchina</taxon>
        <taxon>Panagrolaimomorpha</taxon>
        <taxon>Panagrolaimoidea</taxon>
        <taxon>Panagrolaimidae</taxon>
        <taxon>Panagrellus</taxon>
    </lineage>
</organism>
<proteinExistence type="predicted"/>
<evidence type="ECO:0000313" key="2">
    <source>
        <dbReference type="Proteomes" id="UP000492821"/>
    </source>
</evidence>
<sequence length="255" mass="28796">MVEVKHDYYVNTLCSVLKGICNVDPVMRGFALAKLQDTVKRFTRKPPTVDSVNEFLGSVKDGDLHWLNREGSVVCSAETRYRMAIDHCATRGITIKAVFDQSWTLNVTVSAPAIGGDRNFDASTIKGLYSHLRWLSSETHLHRLVFELQSQGFRRTLLLAESFSLRASSKASTPPVRCNTNGKRVETPAKLQKMPQCAGNPGTCHGHMQQKQWPHQSETQPSARFGQKDRWQAKRSEGKPPNRADDQNRQRQFQT</sequence>
<dbReference type="WBParaSite" id="Pan_g4540.t1">
    <property type="protein sequence ID" value="Pan_g4540.t1"/>
    <property type="gene ID" value="Pan_g4540"/>
</dbReference>